<proteinExistence type="predicted"/>
<name>Q50I55_9VIRU</name>
<organism evidence="1 2">
    <name type="scientific">Acidianus rod-shaped virus 1</name>
    <dbReference type="NCBI Taxonomy" id="309181"/>
    <lineage>
        <taxon>Viruses</taxon>
        <taxon>Adnaviria</taxon>
        <taxon>Zilligvirae</taxon>
        <taxon>Taleaviricota</taxon>
        <taxon>Tokiviricetes</taxon>
        <taxon>Ligamenvirales</taxon>
        <taxon>Rudiviridae</taxon>
        <taxon>Itarudivirus</taxon>
        <taxon>Itarudivirus pozzuoliense</taxon>
        <taxon>Itarudivirus ARV1</taxon>
    </lineage>
</organism>
<protein>
    <submittedName>
        <fullName evidence="1">Uncharacterized protein</fullName>
    </submittedName>
</protein>
<evidence type="ECO:0000313" key="1">
    <source>
        <dbReference type="EMBL" id="CAI44171.1"/>
    </source>
</evidence>
<dbReference type="Pfam" id="PF13337">
    <property type="entry name" value="BrxL_ATPase"/>
    <property type="match status" value="1"/>
</dbReference>
<dbReference type="InterPro" id="IPR027417">
    <property type="entry name" value="P-loop_NTPase"/>
</dbReference>
<evidence type="ECO:0000313" key="2">
    <source>
        <dbReference type="Proteomes" id="UP000001777"/>
    </source>
</evidence>
<dbReference type="EMBL" id="AJ875026">
    <property type="protein sequence ID" value="CAI44171.1"/>
    <property type="molecule type" value="Genomic_DNA"/>
</dbReference>
<dbReference type="RefSeq" id="YP_001542633.1">
    <property type="nucleotide sequence ID" value="NC_009965.1"/>
</dbReference>
<dbReference type="OrthoDB" id="2450at10239"/>
<dbReference type="KEGG" id="vg:5729534"/>
<dbReference type="SUPFAM" id="SSF52540">
    <property type="entry name" value="P-loop containing nucleoside triphosphate hydrolases"/>
    <property type="match status" value="1"/>
</dbReference>
<dbReference type="InterPro" id="IPR014061">
    <property type="entry name" value="BrxL-like"/>
</dbReference>
<reference evidence="1 2" key="1">
    <citation type="journal article" date="2005" name="Virology">
        <title>A novel rudivirus, ARV1, of the hyperthermophilic archaeal genus Acidianus.</title>
        <authorList>
            <person name="Vestergaard G."/>
            <person name="Haring M."/>
            <person name="Peng X."/>
            <person name="Rachel R."/>
            <person name="Garrett R.A."/>
            <person name="Prangishvili D."/>
        </authorList>
    </citation>
    <scope>NUCLEOTIDE SEQUENCE</scope>
</reference>
<sequence>MEKSISEGSQPQNQSINQLQKLVEDNSFFFNPRDENRFLYYIFKNGGTDDKKKQNALKAFRLGYDVRYFEATKVLLSEFKFISRIVRYKEKDGLLQVKFQNGFTGSIDPHMLADNPDDLYNALQSYLLVKINKSSNDWEIIDAYPIEPPNNVEVAKSLFELADAEHSTAQLLLSAFGYDTAKMSDEDALLTLPRLMPLFVSPYSKRRFNIIEISNPGTGKTSLFTLLQEIFNFRYYTEPPTYANLIYDARNNIMGAVYLSKGLIFDEIQTWKDGNNISQIGAINATLSTGIENCLWTRGAGTETDAAVLHSCLPIIYAGNPVSSLDSFGVQRFSEDGLSEFLDKYEVFTKAILDRIHIIHVTEKKTYDQIGSRRVLYPSVLKSLIQLVQDKLNRQTDFVDCGNFKSRRHEQAIDVELFLQAVDVNFDKDKVCQMLEHYLRIFR</sequence>
<keyword evidence="2" id="KW-1185">Reference proteome</keyword>
<dbReference type="GeneID" id="5729534"/>
<dbReference type="Proteomes" id="UP000001777">
    <property type="component" value="Segment"/>
</dbReference>
<accession>Q50I55</accession>